<dbReference type="EMBL" id="CP034726">
    <property type="protein sequence ID" value="QBP18002.1"/>
    <property type="molecule type" value="Genomic_DNA"/>
</dbReference>
<reference evidence="2" key="1">
    <citation type="submission" date="2018-12" db="EMBL/GenBank/DDBJ databases">
        <title>A new species of lactobacillus.</title>
        <authorList>
            <person name="Jian Y."/>
            <person name="Xin L."/>
            <person name="Hong Z.J."/>
            <person name="Ming L.Z."/>
            <person name="Hong X.Z."/>
        </authorList>
    </citation>
    <scope>NUCLEOTIDE SEQUENCE [LARGE SCALE GENOMIC DNA]</scope>
    <source>
        <strain evidence="2">HSLZ-75</strain>
    </source>
</reference>
<dbReference type="AlphaFoldDB" id="A0A4P6ZKP2"/>
<dbReference type="Proteomes" id="UP000294321">
    <property type="component" value="Chromosome"/>
</dbReference>
<keyword evidence="2" id="KW-1185">Reference proteome</keyword>
<evidence type="ECO:0000313" key="1">
    <source>
        <dbReference type="EMBL" id="QBP18002.1"/>
    </source>
</evidence>
<organism evidence="1 2">
    <name type="scientific">Acetilactobacillus jinshanensis</name>
    <dbReference type="NCBI Taxonomy" id="1720083"/>
    <lineage>
        <taxon>Bacteria</taxon>
        <taxon>Bacillati</taxon>
        <taxon>Bacillota</taxon>
        <taxon>Bacilli</taxon>
        <taxon>Lactobacillales</taxon>
        <taxon>Lactobacillaceae</taxon>
        <taxon>Acetilactobacillus</taxon>
    </lineage>
</organism>
<dbReference type="KEGG" id="lji:ELX58_02305"/>
<evidence type="ECO:0008006" key="3">
    <source>
        <dbReference type="Google" id="ProtNLM"/>
    </source>
</evidence>
<dbReference type="OrthoDB" id="2189687at2"/>
<gene>
    <name evidence="1" type="ORF">ELX58_02305</name>
</gene>
<proteinExistence type="predicted"/>
<accession>A0A4P6ZKP2</accession>
<sequence length="122" mass="14775">MLLKFQDRYKKIVFDMLSLLPEMGQISRINQTFQWYHDASNRHLYLWKRHSNNWLGLIGVEVRPKLIIIRQLVLVPEINDRSLSYFQMLDDLRQRYSKQRFMGDFETTAICQVWERSHSVGK</sequence>
<protein>
    <recommendedName>
        <fullName evidence="3">Reductase</fullName>
    </recommendedName>
</protein>
<dbReference type="RefSeq" id="WP_133441559.1">
    <property type="nucleotide sequence ID" value="NZ_CP034726.1"/>
</dbReference>
<name>A0A4P6ZKP2_9LACO</name>
<evidence type="ECO:0000313" key="2">
    <source>
        <dbReference type="Proteomes" id="UP000294321"/>
    </source>
</evidence>